<evidence type="ECO:0000256" key="10">
    <source>
        <dbReference type="ARBA" id="ARBA00029952"/>
    </source>
</evidence>
<proteinExistence type="inferred from homology"/>
<comment type="subunit">
    <text evidence="4">Monomer.</text>
</comment>
<protein>
    <recommendedName>
        <fullName evidence="6">14 kDa phosphohistidine phosphatase</fullName>
        <ecNumber evidence="5">3.9.1.3</ecNumber>
    </recommendedName>
    <alternativeName>
        <fullName evidence="11">Phosphohistidine phosphatase 1</fullName>
    </alternativeName>
    <alternativeName>
        <fullName evidence="10">Protein histidine phosphatase</fullName>
    </alternativeName>
</protein>
<evidence type="ECO:0000256" key="13">
    <source>
        <dbReference type="ARBA" id="ARBA00049335"/>
    </source>
</evidence>
<dbReference type="OrthoDB" id="10249612at2759"/>
<dbReference type="GO" id="GO:0101006">
    <property type="term" value="F:protein histidine phosphatase activity"/>
    <property type="evidence" value="ECO:0007669"/>
    <property type="project" value="UniProtKB-EC"/>
</dbReference>
<evidence type="ECO:0000256" key="3">
    <source>
        <dbReference type="ARBA" id="ARBA00010971"/>
    </source>
</evidence>
<evidence type="ECO:0000256" key="2">
    <source>
        <dbReference type="ARBA" id="ARBA00004496"/>
    </source>
</evidence>
<dbReference type="Pfam" id="PF05005">
    <property type="entry name" value="Ocnus"/>
    <property type="match status" value="1"/>
</dbReference>
<comment type="similarity">
    <text evidence="3">Belongs to the janus family.</text>
</comment>
<dbReference type="Gene3D" id="3.50.20.20">
    <property type="entry name" value="Janus/Ocnus"/>
    <property type="match status" value="1"/>
</dbReference>
<sequence>ELKKQRYDCECLAARRILHQSEEKTIYVYKFATGFGRANRSVPTEKLKVKHPDYEITWGGEGY</sequence>
<feature type="non-terminal residue" evidence="14">
    <location>
        <position position="63"/>
    </location>
</feature>
<comment type="catalytic activity">
    <reaction evidence="13">
        <text>N(tele)-phospho-L-histidyl-[protein] + H2O = L-histidyl-[protein] + phosphate</text>
        <dbReference type="Rhea" id="RHEA:47960"/>
        <dbReference type="Rhea" id="RHEA-COMP:9745"/>
        <dbReference type="Rhea" id="RHEA-COMP:10719"/>
        <dbReference type="ChEBI" id="CHEBI:15377"/>
        <dbReference type="ChEBI" id="CHEBI:29979"/>
        <dbReference type="ChEBI" id="CHEBI:43474"/>
        <dbReference type="ChEBI" id="CHEBI:83586"/>
        <dbReference type="EC" id="3.9.1.3"/>
    </reaction>
</comment>
<evidence type="ECO:0000256" key="5">
    <source>
        <dbReference type="ARBA" id="ARBA00011945"/>
    </source>
</evidence>
<dbReference type="InterPro" id="IPR038596">
    <property type="entry name" value="Janus_sf"/>
</dbReference>
<evidence type="ECO:0000256" key="6">
    <source>
        <dbReference type="ARBA" id="ARBA00014497"/>
    </source>
</evidence>
<comment type="subcellular location">
    <subcellularLocation>
        <location evidence="2">Cytoplasm</location>
    </subcellularLocation>
</comment>
<dbReference type="PANTHER" id="PTHR12258">
    <property type="entry name" value="JANUS-A/JANUS-B"/>
    <property type="match status" value="1"/>
</dbReference>
<dbReference type="EMBL" id="KL297373">
    <property type="protein sequence ID" value="KFP50626.1"/>
    <property type="molecule type" value="Genomic_DNA"/>
</dbReference>
<evidence type="ECO:0000256" key="9">
    <source>
        <dbReference type="ARBA" id="ARBA00022912"/>
    </source>
</evidence>
<name>A0A091LWB5_CATAU</name>
<evidence type="ECO:0000256" key="4">
    <source>
        <dbReference type="ARBA" id="ARBA00011245"/>
    </source>
</evidence>
<evidence type="ECO:0000256" key="11">
    <source>
        <dbReference type="ARBA" id="ARBA00030831"/>
    </source>
</evidence>
<dbReference type="SUPFAM" id="SSF143724">
    <property type="entry name" value="PHP14-like"/>
    <property type="match status" value="1"/>
</dbReference>
<evidence type="ECO:0000256" key="1">
    <source>
        <dbReference type="ARBA" id="ARBA00003087"/>
    </source>
</evidence>
<comment type="function">
    <text evidence="1">Exhibits phosphohistidine phosphatase activity.</text>
</comment>
<feature type="non-terminal residue" evidence="14">
    <location>
        <position position="1"/>
    </location>
</feature>
<organism evidence="14 15">
    <name type="scientific">Cathartes aura</name>
    <name type="common">Turkey vulture</name>
    <name type="synonym">Vultur aura</name>
    <dbReference type="NCBI Taxonomy" id="43455"/>
    <lineage>
        <taxon>Eukaryota</taxon>
        <taxon>Metazoa</taxon>
        <taxon>Chordata</taxon>
        <taxon>Craniata</taxon>
        <taxon>Vertebrata</taxon>
        <taxon>Euteleostomi</taxon>
        <taxon>Archelosauria</taxon>
        <taxon>Archosauria</taxon>
        <taxon>Dinosauria</taxon>
        <taxon>Saurischia</taxon>
        <taxon>Theropoda</taxon>
        <taxon>Coelurosauria</taxon>
        <taxon>Aves</taxon>
        <taxon>Neognathae</taxon>
        <taxon>Neoaves</taxon>
        <taxon>Telluraves</taxon>
        <taxon>Accipitrimorphae</taxon>
        <taxon>Accipitriformes</taxon>
        <taxon>Cathartidae</taxon>
        <taxon>Cathartes</taxon>
    </lineage>
</organism>
<accession>A0A091LWB5</accession>
<keyword evidence="15" id="KW-1185">Reference proteome</keyword>
<evidence type="ECO:0000256" key="12">
    <source>
        <dbReference type="ARBA" id="ARBA00049028"/>
    </source>
</evidence>
<keyword evidence="8" id="KW-0378">Hydrolase</keyword>
<keyword evidence="7" id="KW-0963">Cytoplasm</keyword>
<dbReference type="PANTHER" id="PTHR12258:SF10">
    <property type="entry name" value="14 KDA PHOSPHOHISTIDINE PHOSPHATASE"/>
    <property type="match status" value="1"/>
</dbReference>
<gene>
    <name evidence="14" type="ORF">N323_09572</name>
</gene>
<dbReference type="InterPro" id="IPR007702">
    <property type="entry name" value="Janus"/>
</dbReference>
<dbReference type="Proteomes" id="UP000053745">
    <property type="component" value="Unassembled WGS sequence"/>
</dbReference>
<dbReference type="EC" id="3.9.1.3" evidence="5"/>
<evidence type="ECO:0000313" key="15">
    <source>
        <dbReference type="Proteomes" id="UP000053745"/>
    </source>
</evidence>
<dbReference type="GO" id="GO:0005829">
    <property type="term" value="C:cytosol"/>
    <property type="evidence" value="ECO:0007669"/>
    <property type="project" value="TreeGrafter"/>
</dbReference>
<reference evidence="14 15" key="1">
    <citation type="submission" date="2014-04" db="EMBL/GenBank/DDBJ databases">
        <title>Genome evolution of avian class.</title>
        <authorList>
            <person name="Zhang G."/>
            <person name="Li C."/>
        </authorList>
    </citation>
    <scope>NUCLEOTIDE SEQUENCE [LARGE SCALE GENOMIC DNA]</scope>
    <source>
        <strain evidence="14">BGI_N323</strain>
    </source>
</reference>
<evidence type="ECO:0000313" key="14">
    <source>
        <dbReference type="EMBL" id="KFP50626.1"/>
    </source>
</evidence>
<evidence type="ECO:0000256" key="8">
    <source>
        <dbReference type="ARBA" id="ARBA00022801"/>
    </source>
</evidence>
<comment type="catalytic activity">
    <reaction evidence="12">
        <text>N(pros)-phospho-L-histidyl-[protein] + H2O = L-histidyl-[protein] + phosphate</text>
        <dbReference type="Rhea" id="RHEA:47964"/>
        <dbReference type="Rhea" id="RHEA-COMP:9745"/>
        <dbReference type="Rhea" id="RHEA-COMP:9746"/>
        <dbReference type="ChEBI" id="CHEBI:15377"/>
        <dbReference type="ChEBI" id="CHEBI:29979"/>
        <dbReference type="ChEBI" id="CHEBI:43474"/>
        <dbReference type="ChEBI" id="CHEBI:64837"/>
        <dbReference type="EC" id="3.9.1.3"/>
    </reaction>
</comment>
<keyword evidence="9" id="KW-0904">Protein phosphatase</keyword>
<dbReference type="AlphaFoldDB" id="A0A091LWB5"/>
<evidence type="ECO:0000256" key="7">
    <source>
        <dbReference type="ARBA" id="ARBA00022490"/>
    </source>
</evidence>